<protein>
    <submittedName>
        <fullName evidence="3">Uncharacterized protein</fullName>
    </submittedName>
</protein>
<dbReference type="Proteomes" id="UP000887574">
    <property type="component" value="Unplaced"/>
</dbReference>
<feature type="region of interest" description="Disordered" evidence="1">
    <location>
        <begin position="28"/>
        <end position="61"/>
    </location>
</feature>
<keyword evidence="2" id="KW-1185">Reference proteome</keyword>
<evidence type="ECO:0000313" key="3">
    <source>
        <dbReference type="WBParaSite" id="jg16213"/>
    </source>
</evidence>
<evidence type="ECO:0000256" key="1">
    <source>
        <dbReference type="SAM" id="MobiDB-lite"/>
    </source>
</evidence>
<name>A0A915D6E1_9BILA</name>
<sequence>MSTRLSQIHHLWPGRTKQWLEENDQKLKKWREEKETRSDSSARSRRARFSGEPGEEKEQAMTVVPDQDVLDFQKSLDRVLEACEFYRQIKKGLDEYQEPLVSRKNKIRSMDSAAQMLLEILKKAIDEEV</sequence>
<proteinExistence type="predicted"/>
<reference evidence="3" key="1">
    <citation type="submission" date="2022-11" db="UniProtKB">
        <authorList>
            <consortium name="WormBaseParasite"/>
        </authorList>
    </citation>
    <scope>IDENTIFICATION</scope>
</reference>
<accession>A0A915D6E1</accession>
<feature type="compositionally biased region" description="Basic and acidic residues" evidence="1">
    <location>
        <begin position="28"/>
        <end position="42"/>
    </location>
</feature>
<evidence type="ECO:0000313" key="2">
    <source>
        <dbReference type="Proteomes" id="UP000887574"/>
    </source>
</evidence>
<dbReference type="AlphaFoldDB" id="A0A915D6E1"/>
<dbReference type="WBParaSite" id="jg16213">
    <property type="protein sequence ID" value="jg16213"/>
    <property type="gene ID" value="jg16213"/>
</dbReference>
<organism evidence="2 3">
    <name type="scientific">Ditylenchus dipsaci</name>
    <dbReference type="NCBI Taxonomy" id="166011"/>
    <lineage>
        <taxon>Eukaryota</taxon>
        <taxon>Metazoa</taxon>
        <taxon>Ecdysozoa</taxon>
        <taxon>Nematoda</taxon>
        <taxon>Chromadorea</taxon>
        <taxon>Rhabditida</taxon>
        <taxon>Tylenchina</taxon>
        <taxon>Tylenchomorpha</taxon>
        <taxon>Sphaerularioidea</taxon>
        <taxon>Anguinidae</taxon>
        <taxon>Anguininae</taxon>
        <taxon>Ditylenchus</taxon>
    </lineage>
</organism>